<dbReference type="InterPro" id="IPR029052">
    <property type="entry name" value="Metallo-depent_PP-like"/>
</dbReference>
<accession>A0A1X7BWL1</accession>
<keyword evidence="4" id="KW-1185">Reference proteome</keyword>
<evidence type="ECO:0000313" key="3">
    <source>
        <dbReference type="EMBL" id="SMC14013.1"/>
    </source>
</evidence>
<dbReference type="Proteomes" id="UP000193224">
    <property type="component" value="Unassembled WGS sequence"/>
</dbReference>
<dbReference type="Gene3D" id="3.60.21.10">
    <property type="match status" value="1"/>
</dbReference>
<evidence type="ECO:0008006" key="5">
    <source>
        <dbReference type="Google" id="ProtNLM"/>
    </source>
</evidence>
<dbReference type="AlphaFoldDB" id="A0A1X7BWL1"/>
<proteinExistence type="predicted"/>
<evidence type="ECO:0000259" key="1">
    <source>
        <dbReference type="Pfam" id="PF00149"/>
    </source>
</evidence>
<name>A0A1X7BWL1_9RHOB</name>
<dbReference type="Pfam" id="PF24408">
    <property type="entry name" value="wHTH-Calcineurin_assc"/>
    <property type="match status" value="1"/>
</dbReference>
<evidence type="ECO:0000313" key="4">
    <source>
        <dbReference type="Proteomes" id="UP000193224"/>
    </source>
</evidence>
<dbReference type="Pfam" id="PF00149">
    <property type="entry name" value="Metallophos"/>
    <property type="match status" value="1"/>
</dbReference>
<dbReference type="EMBL" id="FWXB01000019">
    <property type="protein sequence ID" value="SMC14013.1"/>
    <property type="molecule type" value="Genomic_DNA"/>
</dbReference>
<dbReference type="GO" id="GO:0016787">
    <property type="term" value="F:hydrolase activity"/>
    <property type="evidence" value="ECO:0007669"/>
    <property type="project" value="InterPro"/>
</dbReference>
<feature type="domain" description="Calcineurin" evidence="2">
    <location>
        <begin position="250"/>
        <end position="303"/>
    </location>
</feature>
<evidence type="ECO:0000259" key="2">
    <source>
        <dbReference type="Pfam" id="PF24408"/>
    </source>
</evidence>
<dbReference type="InterPro" id="IPR004843">
    <property type="entry name" value="Calcineurin-like_PHP"/>
</dbReference>
<gene>
    <name evidence="3" type="ORF">ROA7745_03875</name>
</gene>
<organism evidence="3 4">
    <name type="scientific">Roseovarius aestuarii</name>
    <dbReference type="NCBI Taxonomy" id="475083"/>
    <lineage>
        <taxon>Bacteria</taxon>
        <taxon>Pseudomonadati</taxon>
        <taxon>Pseudomonadota</taxon>
        <taxon>Alphaproteobacteria</taxon>
        <taxon>Rhodobacterales</taxon>
        <taxon>Roseobacteraceae</taxon>
        <taxon>Roseovarius</taxon>
    </lineage>
</organism>
<protein>
    <recommendedName>
        <fullName evidence="5">Calcineurin-like phosphoesterase superfamily domain protein</fullName>
    </recommendedName>
</protein>
<sequence>MLQVWRDLHDVADALGIPKVIGITGNHDIATRVEDMQSAAGRVEFLKQIRPSFPSDDDAFSGGYHQNGVGALELGECLVVAADTCTLHGLGKDGTTSSSIWSVGYLTHGMIDRILESIEESACSHALIIMHHHPLKVDGVVDTDYDEVPNGPLLLERLTKSSKTCFVVHGHKHLVKLRRPDADAKYPALLSAASLAAYPYLGQGSHYSNQFHLLEYDTSITERAQGTVLSWDWSAARWEPSKKQSMPHVSKFGPVPDLDKIEQALKDLGIVASVNRAKLLEAIPEIEYLTLDEIEVLNERLDSTGLEIVIRQSKVSGAMVQEGET</sequence>
<dbReference type="SUPFAM" id="SSF56300">
    <property type="entry name" value="Metallo-dependent phosphatases"/>
    <property type="match status" value="1"/>
</dbReference>
<reference evidence="3 4" key="1">
    <citation type="submission" date="2017-03" db="EMBL/GenBank/DDBJ databases">
        <authorList>
            <person name="Afonso C.L."/>
            <person name="Miller P.J."/>
            <person name="Scott M.A."/>
            <person name="Spackman E."/>
            <person name="Goraichik I."/>
            <person name="Dimitrov K.M."/>
            <person name="Suarez D.L."/>
            <person name="Swayne D.E."/>
        </authorList>
    </citation>
    <scope>NUCLEOTIDE SEQUENCE [LARGE SCALE GENOMIC DNA]</scope>
    <source>
        <strain evidence="3 4">CECT 7745</strain>
    </source>
</reference>
<feature type="domain" description="Calcineurin-like phosphoesterase" evidence="1">
    <location>
        <begin position="18"/>
        <end position="173"/>
    </location>
</feature>
<dbReference type="InterPro" id="IPR057846">
    <property type="entry name" value="wHTH-Calcineurin_assc"/>
</dbReference>